<dbReference type="InterPro" id="IPR053142">
    <property type="entry name" value="PchR_regulatory_protein"/>
</dbReference>
<keyword evidence="7" id="KW-1185">Reference proteome</keyword>
<dbReference type="Proteomes" id="UP001340816">
    <property type="component" value="Chromosome"/>
</dbReference>
<dbReference type="Pfam" id="PF12833">
    <property type="entry name" value="HTH_18"/>
    <property type="match status" value="1"/>
</dbReference>
<dbReference type="PROSITE" id="PS01124">
    <property type="entry name" value="HTH_ARAC_FAMILY_2"/>
    <property type="match status" value="1"/>
</dbReference>
<accession>A0ABZ1HRK9</accession>
<dbReference type="InterPro" id="IPR018062">
    <property type="entry name" value="HTH_AraC-typ_CS"/>
</dbReference>
<keyword evidence="1" id="KW-0805">Transcription regulation</keyword>
<dbReference type="Gene3D" id="1.10.10.60">
    <property type="entry name" value="Homeodomain-like"/>
    <property type="match status" value="1"/>
</dbReference>
<gene>
    <name evidence="6" type="ORF">OHB35_49670</name>
</gene>
<evidence type="ECO:0000256" key="4">
    <source>
        <dbReference type="SAM" id="MobiDB-lite"/>
    </source>
</evidence>
<dbReference type="PANTHER" id="PTHR47893">
    <property type="entry name" value="REGULATORY PROTEIN PCHR"/>
    <property type="match status" value="1"/>
</dbReference>
<evidence type="ECO:0000256" key="1">
    <source>
        <dbReference type="ARBA" id="ARBA00023015"/>
    </source>
</evidence>
<name>A0ABZ1HRK9_STRPH</name>
<evidence type="ECO:0000256" key="2">
    <source>
        <dbReference type="ARBA" id="ARBA00023125"/>
    </source>
</evidence>
<evidence type="ECO:0000313" key="7">
    <source>
        <dbReference type="Proteomes" id="UP001340816"/>
    </source>
</evidence>
<protein>
    <submittedName>
        <fullName evidence="6">Helix-turn-helix transcriptional regulator</fullName>
    </submittedName>
</protein>
<dbReference type="PANTHER" id="PTHR47893:SF1">
    <property type="entry name" value="REGULATORY PROTEIN PCHR"/>
    <property type="match status" value="1"/>
</dbReference>
<dbReference type="PROSITE" id="PS00041">
    <property type="entry name" value="HTH_ARAC_FAMILY_1"/>
    <property type="match status" value="1"/>
</dbReference>
<organism evidence="6 7">
    <name type="scientific">Streptomyces phaeochromogenes</name>
    <dbReference type="NCBI Taxonomy" id="1923"/>
    <lineage>
        <taxon>Bacteria</taxon>
        <taxon>Bacillati</taxon>
        <taxon>Actinomycetota</taxon>
        <taxon>Actinomycetes</taxon>
        <taxon>Kitasatosporales</taxon>
        <taxon>Streptomycetaceae</taxon>
        <taxon>Streptomyces</taxon>
        <taxon>Streptomyces phaeochromogenes group</taxon>
    </lineage>
</organism>
<dbReference type="SUPFAM" id="SSF46689">
    <property type="entry name" value="Homeodomain-like"/>
    <property type="match status" value="1"/>
</dbReference>
<keyword evidence="3" id="KW-0804">Transcription</keyword>
<evidence type="ECO:0000259" key="5">
    <source>
        <dbReference type="PROSITE" id="PS01124"/>
    </source>
</evidence>
<dbReference type="InterPro" id="IPR018060">
    <property type="entry name" value="HTH_AraC"/>
</dbReference>
<reference evidence="6 7" key="1">
    <citation type="submission" date="2022-10" db="EMBL/GenBank/DDBJ databases">
        <title>The complete genomes of actinobacterial strains from the NBC collection.</title>
        <authorList>
            <person name="Joergensen T.S."/>
            <person name="Alvarez Arevalo M."/>
            <person name="Sterndorff E.B."/>
            <person name="Faurdal D."/>
            <person name="Vuksanovic O."/>
            <person name="Mourched A.-S."/>
            <person name="Charusanti P."/>
            <person name="Shaw S."/>
            <person name="Blin K."/>
            <person name="Weber T."/>
        </authorList>
    </citation>
    <scope>NUCLEOTIDE SEQUENCE [LARGE SCALE GENOMIC DNA]</scope>
    <source>
        <strain evidence="6 7">NBC 01752</strain>
    </source>
</reference>
<dbReference type="PRINTS" id="PR00032">
    <property type="entry name" value="HTHARAC"/>
</dbReference>
<keyword evidence="2" id="KW-0238">DNA-binding</keyword>
<sequence length="330" mass="36415">MADIETGPGTPSRRFSAGLTNPSATGEPDTSLRRRWDVQVGKTVPLPPAELASTGDFRVNIHGTKLHDAFIANISYNSTKIDGTWVDSRYFPDMIAIDVVRRGTWHFTRPRGRDRFAVPAGQFIARYNNSSWQFAVASHTTQKLMLPVAHLGPLIRRRPVLGSSGSAEMRLLLAHVRMIEATLDDLSPAGVHAARNALLELTMGVLTQKTDGDEPLFTPALAQAAQDLANIHLADPELSPVMLARELNVSVRTLQRAFAATNESVTAYIRRQRLEQARHALITPHGRPSISELAAHLQFADSSHFIRTFKEYYGQTPAQYARSHGRTATP</sequence>
<dbReference type="InterPro" id="IPR009057">
    <property type="entry name" value="Homeodomain-like_sf"/>
</dbReference>
<feature type="region of interest" description="Disordered" evidence="4">
    <location>
        <begin position="1"/>
        <end position="31"/>
    </location>
</feature>
<dbReference type="EMBL" id="CP109135">
    <property type="protein sequence ID" value="WSD20679.1"/>
    <property type="molecule type" value="Genomic_DNA"/>
</dbReference>
<proteinExistence type="predicted"/>
<dbReference type="InterPro" id="IPR020449">
    <property type="entry name" value="Tscrpt_reg_AraC-type_HTH"/>
</dbReference>
<evidence type="ECO:0000313" key="6">
    <source>
        <dbReference type="EMBL" id="WSD20679.1"/>
    </source>
</evidence>
<dbReference type="RefSeq" id="WP_326762320.1">
    <property type="nucleotide sequence ID" value="NZ_CP109135.1"/>
</dbReference>
<evidence type="ECO:0000256" key="3">
    <source>
        <dbReference type="ARBA" id="ARBA00023163"/>
    </source>
</evidence>
<dbReference type="SMART" id="SM00342">
    <property type="entry name" value="HTH_ARAC"/>
    <property type="match status" value="1"/>
</dbReference>
<feature type="domain" description="HTH araC/xylS-type" evidence="5">
    <location>
        <begin position="223"/>
        <end position="323"/>
    </location>
</feature>